<evidence type="ECO:0000256" key="3">
    <source>
        <dbReference type="ARBA" id="ARBA00022475"/>
    </source>
</evidence>
<dbReference type="RefSeq" id="WP_184511096.1">
    <property type="nucleotide sequence ID" value="NZ_JACHVT010000007.1"/>
</dbReference>
<dbReference type="CDD" id="cd06173">
    <property type="entry name" value="MFS_MefA_like"/>
    <property type="match status" value="1"/>
</dbReference>
<accession>A0A839Q4L3</accession>
<dbReference type="PROSITE" id="PS50850">
    <property type="entry name" value="MFS"/>
    <property type="match status" value="1"/>
</dbReference>
<dbReference type="InterPro" id="IPR010290">
    <property type="entry name" value="TM_effector"/>
</dbReference>
<keyword evidence="2" id="KW-0813">Transport</keyword>
<dbReference type="GO" id="GO:0005886">
    <property type="term" value="C:plasma membrane"/>
    <property type="evidence" value="ECO:0007669"/>
    <property type="project" value="UniProtKB-SubCell"/>
</dbReference>
<feature type="transmembrane region" description="Helical" evidence="7">
    <location>
        <begin position="88"/>
        <end position="117"/>
    </location>
</feature>
<comment type="caution">
    <text evidence="9">The sequence shown here is derived from an EMBL/GenBank/DDBJ whole genome shotgun (WGS) entry which is preliminary data.</text>
</comment>
<dbReference type="InterPro" id="IPR036259">
    <property type="entry name" value="MFS_trans_sf"/>
</dbReference>
<evidence type="ECO:0000256" key="2">
    <source>
        <dbReference type="ARBA" id="ARBA00022448"/>
    </source>
</evidence>
<keyword evidence="5 7" id="KW-1133">Transmembrane helix</keyword>
<dbReference type="Gene3D" id="1.20.1250.20">
    <property type="entry name" value="MFS general substrate transporter like domains"/>
    <property type="match status" value="1"/>
</dbReference>
<dbReference type="Pfam" id="PF05977">
    <property type="entry name" value="MFS_3"/>
    <property type="match status" value="1"/>
</dbReference>
<proteinExistence type="predicted"/>
<keyword evidence="3" id="KW-1003">Cell membrane</keyword>
<feature type="transmembrane region" description="Helical" evidence="7">
    <location>
        <begin position="364"/>
        <end position="382"/>
    </location>
</feature>
<evidence type="ECO:0000313" key="9">
    <source>
        <dbReference type="EMBL" id="MBB2988102.1"/>
    </source>
</evidence>
<feature type="domain" description="Major facilitator superfamily (MFS) profile" evidence="8">
    <location>
        <begin position="229"/>
        <end position="424"/>
    </location>
</feature>
<name>A0A839Q4L3_9MICO</name>
<feature type="transmembrane region" description="Helical" evidence="7">
    <location>
        <begin position="18"/>
        <end position="39"/>
    </location>
</feature>
<evidence type="ECO:0000256" key="7">
    <source>
        <dbReference type="SAM" id="Phobius"/>
    </source>
</evidence>
<evidence type="ECO:0000259" key="8">
    <source>
        <dbReference type="PROSITE" id="PS50850"/>
    </source>
</evidence>
<dbReference type="GO" id="GO:0022857">
    <property type="term" value="F:transmembrane transporter activity"/>
    <property type="evidence" value="ECO:0007669"/>
    <property type="project" value="InterPro"/>
</dbReference>
<protein>
    <submittedName>
        <fullName evidence="9">MFS family permease</fullName>
    </submittedName>
</protein>
<keyword evidence="4 7" id="KW-0812">Transmembrane</keyword>
<comment type="subcellular location">
    <subcellularLocation>
        <location evidence="1">Cell membrane</location>
        <topology evidence="1">Multi-pass membrane protein</topology>
    </subcellularLocation>
</comment>
<evidence type="ECO:0000256" key="1">
    <source>
        <dbReference type="ARBA" id="ARBA00004651"/>
    </source>
</evidence>
<evidence type="ECO:0000256" key="4">
    <source>
        <dbReference type="ARBA" id="ARBA00022692"/>
    </source>
</evidence>
<gene>
    <name evidence="9" type="ORF">FHW14_003291</name>
</gene>
<keyword evidence="6 7" id="KW-0472">Membrane</keyword>
<dbReference type="EMBL" id="JACHVT010000007">
    <property type="protein sequence ID" value="MBB2988102.1"/>
    <property type="molecule type" value="Genomic_DNA"/>
</dbReference>
<dbReference type="PANTHER" id="PTHR23513">
    <property type="entry name" value="INTEGRAL MEMBRANE EFFLUX PROTEIN-RELATED"/>
    <property type="match status" value="1"/>
</dbReference>
<dbReference type="Proteomes" id="UP000590811">
    <property type="component" value="Unassembled WGS sequence"/>
</dbReference>
<feature type="transmembrane region" description="Helical" evidence="7">
    <location>
        <begin position="320"/>
        <end position="343"/>
    </location>
</feature>
<feature type="transmembrane region" description="Helical" evidence="7">
    <location>
        <begin position="59"/>
        <end position="76"/>
    </location>
</feature>
<reference evidence="9 10" key="1">
    <citation type="submission" date="2020-08" db="EMBL/GenBank/DDBJ databases">
        <title>Genomic Encyclopedia of Type Strains, Phase IV (KMG-V): Genome sequencing to study the core and pangenomes of soil and plant-associated prokaryotes.</title>
        <authorList>
            <person name="Whitman W."/>
        </authorList>
    </citation>
    <scope>NUCLEOTIDE SEQUENCE [LARGE SCALE GENOMIC DNA]</scope>
    <source>
        <strain evidence="9 10">B3ACCR2</strain>
    </source>
</reference>
<dbReference type="AlphaFoldDB" id="A0A839Q4L3"/>
<sequence>MSEPPSIRLLGHRGFVRFWVADGVSNLGTFVSGLAVQLLLIETLGADQQEVGLVRSAQWLPYLLFGLLAGVLVDRVRRKPLLVGADALSAVLFGGVGVLALTGHLSVGLLGAVVFVVGSASMVSSAANQSYLPSLVPAPLLPVANARLHQTYTAAQSAGPLVAGLLVRALSAPVAVLVDALSYAVSAVVVAGIRDSEREPDRPASPSASRRQVLAELREGAAWVYRHETLRPYAISLHTWFLGNGLVGTLLVFFATTELGLGPVAVGLVLAVAGVSGVVGAGLAPRLGDRFGVGPVMVASQWLAPIGFVLLLLAQPGPSALLWPVLANLVVGLGMGAGDPLGLSHRTTVTPDRLRGRMNATIRCFNWGTLAVAAPLAGWLATSFGIRTAIAAGIVVLAVSAVVLTASPVRRVRTTTAPGEHTEQ</sequence>
<feature type="transmembrane region" description="Helical" evidence="7">
    <location>
        <begin position="233"/>
        <end position="255"/>
    </location>
</feature>
<feature type="transmembrane region" description="Helical" evidence="7">
    <location>
        <begin position="296"/>
        <end position="314"/>
    </location>
</feature>
<dbReference type="PANTHER" id="PTHR23513:SF6">
    <property type="entry name" value="MAJOR FACILITATOR SUPERFAMILY ASSOCIATED DOMAIN-CONTAINING PROTEIN"/>
    <property type="match status" value="1"/>
</dbReference>
<evidence type="ECO:0000313" key="10">
    <source>
        <dbReference type="Proteomes" id="UP000590811"/>
    </source>
</evidence>
<dbReference type="SUPFAM" id="SSF103473">
    <property type="entry name" value="MFS general substrate transporter"/>
    <property type="match status" value="1"/>
</dbReference>
<dbReference type="InterPro" id="IPR020846">
    <property type="entry name" value="MFS_dom"/>
</dbReference>
<feature type="transmembrane region" description="Helical" evidence="7">
    <location>
        <begin position="388"/>
        <end position="406"/>
    </location>
</feature>
<feature type="transmembrane region" description="Helical" evidence="7">
    <location>
        <begin position="261"/>
        <end position="284"/>
    </location>
</feature>
<organism evidence="9 10">
    <name type="scientific">Terracoccus luteus</name>
    <dbReference type="NCBI Taxonomy" id="53356"/>
    <lineage>
        <taxon>Bacteria</taxon>
        <taxon>Bacillati</taxon>
        <taxon>Actinomycetota</taxon>
        <taxon>Actinomycetes</taxon>
        <taxon>Micrococcales</taxon>
        <taxon>Intrasporangiaceae</taxon>
        <taxon>Terracoccus</taxon>
    </lineage>
</organism>
<evidence type="ECO:0000256" key="6">
    <source>
        <dbReference type="ARBA" id="ARBA00023136"/>
    </source>
</evidence>
<evidence type="ECO:0000256" key="5">
    <source>
        <dbReference type="ARBA" id="ARBA00022989"/>
    </source>
</evidence>